<reference evidence="1 2" key="1">
    <citation type="submission" date="2021-08" db="EMBL/GenBank/DDBJ databases">
        <title>Comparative Genomics Analysis of the Genus Qipengyuania Reveals Extensive Genetic Diversity and Metabolic Versatility, Including the Description of Fifteen Novel Species.</title>
        <authorList>
            <person name="Liu Y."/>
        </authorList>
    </citation>
    <scope>NUCLEOTIDE SEQUENCE [LARGE SCALE GENOMIC DNA]</scope>
    <source>
        <strain evidence="1 2">1NDH1</strain>
    </source>
</reference>
<organism evidence="1 2">
    <name type="scientific">Qipengyuania gelatinilytica</name>
    <dbReference type="NCBI Taxonomy" id="2867231"/>
    <lineage>
        <taxon>Bacteria</taxon>
        <taxon>Pseudomonadati</taxon>
        <taxon>Pseudomonadota</taxon>
        <taxon>Alphaproteobacteria</taxon>
        <taxon>Sphingomonadales</taxon>
        <taxon>Erythrobacteraceae</taxon>
        <taxon>Qipengyuania</taxon>
    </lineage>
</organism>
<evidence type="ECO:0000313" key="1">
    <source>
        <dbReference type="EMBL" id="QZD95178.1"/>
    </source>
</evidence>
<gene>
    <name evidence="1" type="ORF">K3136_00120</name>
</gene>
<dbReference type="EMBL" id="CP081294">
    <property type="protein sequence ID" value="QZD95178.1"/>
    <property type="molecule type" value="Genomic_DNA"/>
</dbReference>
<protein>
    <recommendedName>
        <fullName evidence="3">Ubiquinone biosynthesis protein COQ4</fullName>
    </recommendedName>
</protein>
<evidence type="ECO:0000313" key="2">
    <source>
        <dbReference type="Proteomes" id="UP000824321"/>
    </source>
</evidence>
<accession>A0ABX9A7E3</accession>
<sequence length="263" mass="29865">MSHTDLPLVHPARKTSRMRPIKAWQHFRKLVEDKEDTAQVFHIIESMKGKRSHQQAWDFIRSEQGQSFLADGTDIPAMLDDHDRWADCGPETVAATYISFMKREGLSAAGLVAESYKFLPREKRHEDLTEWYFNRLRDTHDLFHILTGYGRDALGEASLLGFSYEQNHNPGILFIAYAGARQIKKETGTSAPIFAAINEGRRLGKAAQKLAHMDVERVMREDLAAARERLGVGRPTTYFQCLEIMKAEGLSEDDFMPPEAQAA</sequence>
<evidence type="ECO:0008006" key="3">
    <source>
        <dbReference type="Google" id="ProtNLM"/>
    </source>
</evidence>
<keyword evidence="2" id="KW-1185">Reference proteome</keyword>
<dbReference type="RefSeq" id="WP_221430920.1">
    <property type="nucleotide sequence ID" value="NZ_CP081294.1"/>
</dbReference>
<proteinExistence type="predicted"/>
<name>A0ABX9A7E3_9SPHN</name>
<dbReference type="Proteomes" id="UP000824321">
    <property type="component" value="Chromosome"/>
</dbReference>
<dbReference type="InterPro" id="IPR007715">
    <property type="entry name" value="Coq4"/>
</dbReference>
<dbReference type="Pfam" id="PF05019">
    <property type="entry name" value="Coq4"/>
    <property type="match status" value="1"/>
</dbReference>